<dbReference type="EMBL" id="KV921393">
    <property type="protein sequence ID" value="ORE16205.1"/>
    <property type="molecule type" value="Genomic_DNA"/>
</dbReference>
<feature type="region of interest" description="Disordered" evidence="2">
    <location>
        <begin position="127"/>
        <end position="154"/>
    </location>
</feature>
<reference evidence="5 6" key="1">
    <citation type="journal article" date="2016" name="Proc. Natl. Acad. Sci. U.S.A.">
        <title>Lipid metabolic changes in an early divergent fungus govern the establishment of a mutualistic symbiosis with endobacteria.</title>
        <authorList>
            <person name="Lastovetsky O.A."/>
            <person name="Gaspar M.L."/>
            <person name="Mondo S.J."/>
            <person name="LaButti K.M."/>
            <person name="Sandor L."/>
            <person name="Grigoriev I.V."/>
            <person name="Henry S.A."/>
            <person name="Pawlowska T.E."/>
        </authorList>
    </citation>
    <scope>NUCLEOTIDE SEQUENCE [LARGE SCALE GENOMIC DNA]</scope>
    <source>
        <strain evidence="5 6">ATCC 11559</strain>
    </source>
</reference>
<evidence type="ECO:0000313" key="5">
    <source>
        <dbReference type="EMBL" id="ORE16205.1"/>
    </source>
</evidence>
<dbReference type="Pfam" id="PF10342">
    <property type="entry name" value="Kre9_KNH"/>
    <property type="match status" value="1"/>
</dbReference>
<name>A0A1X0RVY3_RHIZD</name>
<evidence type="ECO:0000313" key="6">
    <source>
        <dbReference type="Proteomes" id="UP000242381"/>
    </source>
</evidence>
<accession>A0A1X0RVY3</accession>
<dbReference type="PANTHER" id="PTHR40633:SF1">
    <property type="entry name" value="GPI ANCHORED SERINE-THREONINE RICH PROTEIN (AFU_ORTHOLOGUE AFUA_1G03630)"/>
    <property type="match status" value="1"/>
</dbReference>
<proteinExistence type="predicted"/>
<dbReference type="VEuPathDB" id="FungiDB:BCV72DRAFT_9284"/>
<dbReference type="InterPro" id="IPR018466">
    <property type="entry name" value="Kre9/Knh1-like_N"/>
</dbReference>
<dbReference type="InterPro" id="IPR052982">
    <property type="entry name" value="SRP1/TIP1-like"/>
</dbReference>
<dbReference type="AlphaFoldDB" id="A0A1X0RVY3"/>
<organism evidence="5 6">
    <name type="scientific">Rhizopus microsporus</name>
    <dbReference type="NCBI Taxonomy" id="58291"/>
    <lineage>
        <taxon>Eukaryota</taxon>
        <taxon>Fungi</taxon>
        <taxon>Fungi incertae sedis</taxon>
        <taxon>Mucoromycota</taxon>
        <taxon>Mucoromycotina</taxon>
        <taxon>Mucoromycetes</taxon>
        <taxon>Mucorales</taxon>
        <taxon>Mucorineae</taxon>
        <taxon>Rhizopodaceae</taxon>
        <taxon>Rhizopus</taxon>
    </lineage>
</organism>
<evidence type="ECO:0000256" key="3">
    <source>
        <dbReference type="SAM" id="SignalP"/>
    </source>
</evidence>
<feature type="signal peptide" evidence="3">
    <location>
        <begin position="1"/>
        <end position="18"/>
    </location>
</feature>
<sequence>MKSIVAAIAALAIAVVSAQTSAPITPHAPTKDQVLTAGTTTVITWTTNPGHDTIASIDLVHGDPSALVPVVNGHVADNVPTAPGTYNWNIPADLPAGTDYALSFGKSPDITYTPFFTIKAAGASAGNSTGAASSAPAASASGKSSSGASSSAPASSAHAAASSAPAVSKPAASSPAAGSSAPAGSSAAASSTPSKTPSSANKNVAAMGAIAAAGAVAAALF</sequence>
<evidence type="ECO:0000256" key="1">
    <source>
        <dbReference type="ARBA" id="ARBA00022729"/>
    </source>
</evidence>
<feature type="chain" id="PRO_5013027048" description="Yeast cell wall synthesis Kre9/Knh1-like N-terminal domain-containing protein" evidence="3">
    <location>
        <begin position="19"/>
        <end position="221"/>
    </location>
</feature>
<gene>
    <name evidence="5" type="ORF">BCV71DRAFT_256851</name>
</gene>
<dbReference type="PANTHER" id="PTHR40633">
    <property type="entry name" value="MATRIX PROTEIN, PUTATIVE (AFU_ORTHOLOGUE AFUA_8G05410)-RELATED"/>
    <property type="match status" value="1"/>
</dbReference>
<dbReference type="OMA" id="NTGTYGW"/>
<dbReference type="Proteomes" id="UP000242381">
    <property type="component" value="Unassembled WGS sequence"/>
</dbReference>
<protein>
    <recommendedName>
        <fullName evidence="4">Yeast cell wall synthesis Kre9/Knh1-like N-terminal domain-containing protein</fullName>
    </recommendedName>
</protein>
<keyword evidence="1 3" id="KW-0732">Signal</keyword>
<feature type="domain" description="Yeast cell wall synthesis Kre9/Knh1-like N-terminal" evidence="4">
    <location>
        <begin position="29"/>
        <end position="118"/>
    </location>
</feature>
<feature type="region of interest" description="Disordered" evidence="2">
    <location>
        <begin position="166"/>
        <end position="201"/>
    </location>
</feature>
<evidence type="ECO:0000256" key="2">
    <source>
        <dbReference type="SAM" id="MobiDB-lite"/>
    </source>
</evidence>
<evidence type="ECO:0000259" key="4">
    <source>
        <dbReference type="Pfam" id="PF10342"/>
    </source>
</evidence>